<reference evidence="1" key="1">
    <citation type="submission" date="2019-10" db="EMBL/GenBank/DDBJ databases">
        <authorList>
            <consortium name="DOE Joint Genome Institute"/>
            <person name="Kuo A."/>
            <person name="Miyauchi S."/>
            <person name="Kiss E."/>
            <person name="Drula E."/>
            <person name="Kohler A."/>
            <person name="Sanchez-Garcia M."/>
            <person name="Andreopoulos B."/>
            <person name="Barry K.W."/>
            <person name="Bonito G."/>
            <person name="Buee M."/>
            <person name="Carver A."/>
            <person name="Chen C."/>
            <person name="Cichocki N."/>
            <person name="Clum A."/>
            <person name="Culley D."/>
            <person name="Crous P.W."/>
            <person name="Fauchery L."/>
            <person name="Girlanda M."/>
            <person name="Hayes R."/>
            <person name="Keri Z."/>
            <person name="Labutti K."/>
            <person name="Lipzen A."/>
            <person name="Lombard V."/>
            <person name="Magnuson J."/>
            <person name="Maillard F."/>
            <person name="Morin E."/>
            <person name="Murat C."/>
            <person name="Nolan M."/>
            <person name="Ohm R."/>
            <person name="Pangilinan J."/>
            <person name="Pereira M."/>
            <person name="Perotto S."/>
            <person name="Peter M."/>
            <person name="Riley R."/>
            <person name="Sitrit Y."/>
            <person name="Stielow B."/>
            <person name="Szollosi G."/>
            <person name="Zifcakova L."/>
            <person name="Stursova M."/>
            <person name="Spatafora J.W."/>
            <person name="Tedersoo L."/>
            <person name="Vaario L.-M."/>
            <person name="Yamada A."/>
            <person name="Yan M."/>
            <person name="Wang P."/>
            <person name="Xu J."/>
            <person name="Bruns T."/>
            <person name="Baldrian P."/>
            <person name="Vilgalys R."/>
            <person name="Henrissat B."/>
            <person name="Grigoriev I.V."/>
            <person name="Hibbett D."/>
            <person name="Nagy L.G."/>
            <person name="Martin F.M."/>
        </authorList>
    </citation>
    <scope>NUCLEOTIDE SEQUENCE</scope>
    <source>
        <strain evidence="1">P2</strain>
    </source>
</reference>
<accession>A0ACB6ZKJ0</accession>
<protein>
    <submittedName>
        <fullName evidence="1">Glycosyltransferase family 39 protein</fullName>
    </submittedName>
</protein>
<reference evidence="1" key="2">
    <citation type="journal article" date="2020" name="Nat. Commun.">
        <title>Large-scale genome sequencing of mycorrhizal fungi provides insights into the early evolution of symbiotic traits.</title>
        <authorList>
            <person name="Miyauchi S."/>
            <person name="Kiss E."/>
            <person name="Kuo A."/>
            <person name="Drula E."/>
            <person name="Kohler A."/>
            <person name="Sanchez-Garcia M."/>
            <person name="Morin E."/>
            <person name="Andreopoulos B."/>
            <person name="Barry K.W."/>
            <person name="Bonito G."/>
            <person name="Buee M."/>
            <person name="Carver A."/>
            <person name="Chen C."/>
            <person name="Cichocki N."/>
            <person name="Clum A."/>
            <person name="Culley D."/>
            <person name="Crous P.W."/>
            <person name="Fauchery L."/>
            <person name="Girlanda M."/>
            <person name="Hayes R.D."/>
            <person name="Keri Z."/>
            <person name="LaButti K."/>
            <person name="Lipzen A."/>
            <person name="Lombard V."/>
            <person name="Magnuson J."/>
            <person name="Maillard F."/>
            <person name="Murat C."/>
            <person name="Nolan M."/>
            <person name="Ohm R.A."/>
            <person name="Pangilinan J."/>
            <person name="Pereira M.F."/>
            <person name="Perotto S."/>
            <person name="Peter M."/>
            <person name="Pfister S."/>
            <person name="Riley R."/>
            <person name="Sitrit Y."/>
            <person name="Stielow J.B."/>
            <person name="Szollosi G."/>
            <person name="Zifcakova L."/>
            <person name="Stursova M."/>
            <person name="Spatafora J.W."/>
            <person name="Tedersoo L."/>
            <person name="Vaario L.M."/>
            <person name="Yamada A."/>
            <person name="Yan M."/>
            <person name="Wang P."/>
            <person name="Xu J."/>
            <person name="Bruns T."/>
            <person name="Baldrian P."/>
            <person name="Vilgalys R."/>
            <person name="Dunand C."/>
            <person name="Henrissat B."/>
            <person name="Grigoriev I.V."/>
            <person name="Hibbett D."/>
            <person name="Nagy L.G."/>
            <person name="Martin F.M."/>
        </authorList>
    </citation>
    <scope>NUCLEOTIDE SEQUENCE</scope>
    <source>
        <strain evidence="1">P2</strain>
    </source>
</reference>
<keyword evidence="2" id="KW-1185">Reference proteome</keyword>
<comment type="caution">
    <text evidence="1">The sequence shown here is derived from an EMBL/GenBank/DDBJ whole genome shotgun (WGS) entry which is preliminary data.</text>
</comment>
<evidence type="ECO:0000313" key="2">
    <source>
        <dbReference type="Proteomes" id="UP000886501"/>
    </source>
</evidence>
<organism evidence="1 2">
    <name type="scientific">Thelephora ganbajun</name>
    <name type="common">Ganba fungus</name>
    <dbReference type="NCBI Taxonomy" id="370292"/>
    <lineage>
        <taxon>Eukaryota</taxon>
        <taxon>Fungi</taxon>
        <taxon>Dikarya</taxon>
        <taxon>Basidiomycota</taxon>
        <taxon>Agaricomycotina</taxon>
        <taxon>Agaricomycetes</taxon>
        <taxon>Thelephorales</taxon>
        <taxon>Thelephoraceae</taxon>
        <taxon>Thelephora</taxon>
    </lineage>
</organism>
<sequence>MSSPAGPSRIGGLGPRHRKPPTVEPRVPTEDYDEEHERLTTNFNHPRNRSAIEQYMEAPHAKQITVVVLTVLAFIVRFAKLNHPDQVVFDEVHFGKFAAYYLRREYYFDVHPPFAKLLLALAGWFVGFEGDFDFLNIGDSYSANNVPYWGMRALPAILGSLTVPVVYYIMQECGYSTIIAAFSAIIILFDNAHVTQSRLILLDAILIFFMSLTIYSYVKFRKYRYHEFTFDWWAWMLATGVFMACTWSSKVNGILTVVAVGIAVMVDLWDLLDWRKSDNERITKHFLARVVGFIVVPLIFYLFFFWIHFAILTHSGTGDGFMSPAFQETLIGNELLMNSHEIRYFDTITIKHVNTKNLLHSHPQRYPRDYPDKRVSSQGQQVTGYPHEDENNNWIVVPTKALPETGRGRIVRHNDIIQLLHVQTDSFLMTHDVASPGYTTHQEFTTLPKDQMHRYNETLFHLHLIDGYEGQVLTTKANHFKLQHAVTTVYMMLPGHELPDWAFNQQEVNGHRQPEPEGSEIWVGDAIVAGEHLDELDERLGNQKDRKPKSMNFFSKFIQLQDLMFAHNAGLTASHPYASSPSSWPFAKKGISFWTQNEGHKQIYMVGNLVGWWTAAGAVFLIFGIFPASIFAERRNIPVLTESVTHRLWNSCGFFVVVWVVHYAPFFLFSRQLFLHHYLPAHLASALIAGAVLNFICTETINYPISYRGLDTPPKPREYADLGVKGPVFVGVFTLLQFSLFIFMAPLTYGTPGLDGDEVNRHRLRKSWTLHFASKEMADL</sequence>
<evidence type="ECO:0000313" key="1">
    <source>
        <dbReference type="EMBL" id="KAF9650127.1"/>
    </source>
</evidence>
<gene>
    <name evidence="1" type="ORF">BDM02DRAFT_3185675</name>
</gene>
<dbReference type="Proteomes" id="UP000886501">
    <property type="component" value="Unassembled WGS sequence"/>
</dbReference>
<name>A0ACB6ZKJ0_THEGA</name>
<dbReference type="EMBL" id="MU117988">
    <property type="protein sequence ID" value="KAF9650127.1"/>
    <property type="molecule type" value="Genomic_DNA"/>
</dbReference>
<proteinExistence type="predicted"/>